<gene>
    <name evidence="2" type="ORF">MNBD_GAMMA23-2480</name>
</gene>
<dbReference type="CDD" id="cd00118">
    <property type="entry name" value="LysM"/>
    <property type="match status" value="1"/>
</dbReference>
<dbReference type="PROSITE" id="PS51257">
    <property type="entry name" value="PROKAR_LIPOPROTEIN"/>
    <property type="match status" value="1"/>
</dbReference>
<dbReference type="AlphaFoldDB" id="A0A3B0ZGP4"/>
<dbReference type="InterPro" id="IPR052196">
    <property type="entry name" value="Bact_Kbp"/>
</dbReference>
<dbReference type="Gene3D" id="3.10.350.10">
    <property type="entry name" value="LysM domain"/>
    <property type="match status" value="1"/>
</dbReference>
<dbReference type="InterPro" id="IPR018392">
    <property type="entry name" value="LysM"/>
</dbReference>
<feature type="domain" description="LysM" evidence="1">
    <location>
        <begin position="73"/>
        <end position="121"/>
    </location>
</feature>
<reference evidence="2" key="1">
    <citation type="submission" date="2018-06" db="EMBL/GenBank/DDBJ databases">
        <authorList>
            <person name="Zhirakovskaya E."/>
        </authorList>
    </citation>
    <scope>NUCLEOTIDE SEQUENCE</scope>
</reference>
<dbReference type="PANTHER" id="PTHR34700:SF4">
    <property type="entry name" value="PHAGE-LIKE ELEMENT PBSX PROTEIN XKDP"/>
    <property type="match status" value="1"/>
</dbReference>
<dbReference type="PROSITE" id="PS51782">
    <property type="entry name" value="LYSM"/>
    <property type="match status" value="1"/>
</dbReference>
<accession>A0A3B0ZGP4</accession>
<evidence type="ECO:0000259" key="1">
    <source>
        <dbReference type="PROSITE" id="PS51782"/>
    </source>
</evidence>
<sequence length="391" mass="43332">MIQNKVCRVSLSGILLLLGMWGLVGCSSTQKAEPKPAPVPAEQAAPVEDEVTTTPMQAEADTQVSAITRDYPDRYVVKKGDTLWDIAAKFLKSPWLWPEVWNINPKIRNPHLIYPGDVVVLHYVDGQPFLTLEGAGGVLPPPKGIDTVKLSPRVHAEPLEKAITTIPRSAIDAFLYAHRIIGERELEYAPYIVSSFEQHLISGPGHKIYARRLENPKTTGFQVVRPGATYRHPVTNEILGYEAINLGESNLIKIGKPSTLRINRAFLEILDGDYLLPLNKERKTINFLPKAPNKKVKGYIISVINGVTDVGQNNVVALSLGSREGMEEGDVLDIYQGGVTVRDRKVNEKVKLPDEKAGILMVFRVFDKVSYALVLEATRVLHVLDVVQNPE</sequence>
<evidence type="ECO:0000313" key="2">
    <source>
        <dbReference type="EMBL" id="VAW92668.1"/>
    </source>
</evidence>
<organism evidence="2">
    <name type="scientific">hydrothermal vent metagenome</name>
    <dbReference type="NCBI Taxonomy" id="652676"/>
    <lineage>
        <taxon>unclassified sequences</taxon>
        <taxon>metagenomes</taxon>
        <taxon>ecological metagenomes</taxon>
    </lineage>
</organism>
<dbReference type="Pfam" id="PF01476">
    <property type="entry name" value="LysM"/>
    <property type="match status" value="1"/>
</dbReference>
<dbReference type="EMBL" id="UOFT01000027">
    <property type="protein sequence ID" value="VAW92668.1"/>
    <property type="molecule type" value="Genomic_DNA"/>
</dbReference>
<dbReference type="SUPFAM" id="SSF54106">
    <property type="entry name" value="LysM domain"/>
    <property type="match status" value="1"/>
</dbReference>
<dbReference type="InterPro" id="IPR036779">
    <property type="entry name" value="LysM_dom_sf"/>
</dbReference>
<dbReference type="PANTHER" id="PTHR34700">
    <property type="entry name" value="POTASSIUM BINDING PROTEIN KBP"/>
    <property type="match status" value="1"/>
</dbReference>
<proteinExistence type="predicted"/>
<name>A0A3B0ZGP4_9ZZZZ</name>
<dbReference type="SMART" id="SM00257">
    <property type="entry name" value="LysM"/>
    <property type="match status" value="1"/>
</dbReference>
<protein>
    <submittedName>
        <fullName evidence="2">Uncharacterized protein with LysM domain, COG1652</fullName>
    </submittedName>
</protein>